<dbReference type="GO" id="GO:0005507">
    <property type="term" value="F:copper ion binding"/>
    <property type="evidence" value="ECO:0007669"/>
    <property type="project" value="InterPro"/>
</dbReference>
<reference evidence="19 20" key="1">
    <citation type="journal article" date="2014" name="Nature">
        <title>An environmental bacterial taxon with a large and distinct metabolic repertoire.</title>
        <authorList>
            <person name="Wilson M.C."/>
            <person name="Mori T."/>
            <person name="Ruckert C."/>
            <person name="Uria A.R."/>
            <person name="Helf M.J."/>
            <person name="Takada K."/>
            <person name="Gernert C."/>
            <person name="Steffens U.A."/>
            <person name="Heycke N."/>
            <person name="Schmitt S."/>
            <person name="Rinke C."/>
            <person name="Helfrich E.J."/>
            <person name="Brachmann A.O."/>
            <person name="Gurgui C."/>
            <person name="Wakimoto T."/>
            <person name="Kracht M."/>
            <person name="Crusemann M."/>
            <person name="Hentschel U."/>
            <person name="Abe I."/>
            <person name="Matsunaga S."/>
            <person name="Kalinowski J."/>
            <person name="Takeyama H."/>
            <person name="Piel J."/>
        </authorList>
    </citation>
    <scope>NUCLEOTIDE SEQUENCE [LARGE SCALE GENOMIC DNA]</scope>
    <source>
        <strain evidence="20">TSY2</strain>
    </source>
</reference>
<dbReference type="Gene3D" id="2.60.40.420">
    <property type="entry name" value="Cupredoxins - blue copper proteins"/>
    <property type="match status" value="1"/>
</dbReference>
<dbReference type="InterPro" id="IPR002429">
    <property type="entry name" value="CcO_II-like_C"/>
</dbReference>
<dbReference type="InterPro" id="IPR008972">
    <property type="entry name" value="Cupredoxin"/>
</dbReference>
<evidence type="ECO:0000256" key="14">
    <source>
        <dbReference type="ARBA" id="ARBA00031389"/>
    </source>
</evidence>
<keyword evidence="7" id="KW-0479">Metal-binding</keyword>
<keyword evidence="11" id="KW-0186">Copper</keyword>
<comment type="caution">
    <text evidence="19">The sequence shown here is derived from an EMBL/GenBank/DDBJ whole genome shotgun (WGS) entry which is preliminary data.</text>
</comment>
<evidence type="ECO:0000256" key="13">
    <source>
        <dbReference type="ARBA" id="ARBA00024688"/>
    </source>
</evidence>
<evidence type="ECO:0000256" key="6">
    <source>
        <dbReference type="ARBA" id="ARBA00022692"/>
    </source>
</evidence>
<dbReference type="SUPFAM" id="SSF81464">
    <property type="entry name" value="Cytochrome c oxidase subunit II-like, transmembrane region"/>
    <property type="match status" value="1"/>
</dbReference>
<keyword evidence="6 16" id="KW-0812">Transmembrane</keyword>
<evidence type="ECO:0000256" key="7">
    <source>
        <dbReference type="ARBA" id="ARBA00022723"/>
    </source>
</evidence>
<dbReference type="PROSITE" id="PS50999">
    <property type="entry name" value="COX2_TM"/>
    <property type="match status" value="1"/>
</dbReference>
<evidence type="ECO:0000256" key="5">
    <source>
        <dbReference type="ARBA" id="ARBA00022660"/>
    </source>
</evidence>
<feature type="domain" description="Cytochrome oxidase subunit II copper A binding" evidence="17">
    <location>
        <begin position="54"/>
        <end position="174"/>
    </location>
</feature>
<feature type="non-terminal residue" evidence="19">
    <location>
        <position position="1"/>
    </location>
</feature>
<evidence type="ECO:0000256" key="9">
    <source>
        <dbReference type="ARBA" id="ARBA00022982"/>
    </source>
</evidence>
<dbReference type="HOGENOM" id="CLU_1464151_0_0_7"/>
<dbReference type="NCBIfam" id="TIGR02866">
    <property type="entry name" value="CoxB"/>
    <property type="match status" value="1"/>
</dbReference>
<evidence type="ECO:0000256" key="11">
    <source>
        <dbReference type="ARBA" id="ARBA00023008"/>
    </source>
</evidence>
<feature type="domain" description="Cytochrome oxidase subunit II transmembrane region profile" evidence="18">
    <location>
        <begin position="1"/>
        <end position="52"/>
    </location>
</feature>
<dbReference type="InterPro" id="IPR045187">
    <property type="entry name" value="CcO_II"/>
</dbReference>
<proteinExistence type="inferred from homology"/>
<keyword evidence="10 16" id="KW-1133">Transmembrane helix</keyword>
<comment type="subcellular location">
    <subcellularLocation>
        <location evidence="1">Membrane</location>
        <topology evidence="1">Multi-pass membrane protein</topology>
    </subcellularLocation>
</comment>
<comment type="similarity">
    <text evidence="2">Belongs to the cytochrome c oxidase subunit 2 family.</text>
</comment>
<sequence>FVIKYRAKPGQRAVYSHGNNALEIVWTAVPSAVFIILFLISASTWANIKIFKPKGDVEVRLVAKQFAWEYHYPGPDGKFDSDDDVQIDGDLYVPVNKKVLLRMQGTDVIHSFFVPVLRLKQDILPGREITAWFEATKTGKFDVPCAELCGPGHSGMKGWLHVLSEEEYQAWAAENGVSNPESGN</sequence>
<evidence type="ECO:0000256" key="2">
    <source>
        <dbReference type="ARBA" id="ARBA00007866"/>
    </source>
</evidence>
<evidence type="ECO:0000256" key="8">
    <source>
        <dbReference type="ARBA" id="ARBA00022967"/>
    </source>
</evidence>
<dbReference type="PANTHER" id="PTHR22888:SF9">
    <property type="entry name" value="CYTOCHROME C OXIDASE SUBUNIT 2"/>
    <property type="match status" value="1"/>
</dbReference>
<dbReference type="CDD" id="cd13919">
    <property type="entry name" value="CuRO_HCO_II_like_5"/>
    <property type="match status" value="1"/>
</dbReference>
<name>W4M975_9BACT</name>
<keyword evidence="5" id="KW-0679">Respiratory chain</keyword>
<dbReference type="PRINTS" id="PR01166">
    <property type="entry name" value="CYCOXIDASEII"/>
</dbReference>
<keyword evidence="20" id="KW-1185">Reference proteome</keyword>
<dbReference type="InterPro" id="IPR036257">
    <property type="entry name" value="Cyt_c_oxidase_su2_TM_sf"/>
</dbReference>
<dbReference type="GO" id="GO:0016491">
    <property type="term" value="F:oxidoreductase activity"/>
    <property type="evidence" value="ECO:0007669"/>
    <property type="project" value="InterPro"/>
</dbReference>
<dbReference type="PROSITE" id="PS00078">
    <property type="entry name" value="COX2"/>
    <property type="match status" value="1"/>
</dbReference>
<evidence type="ECO:0000313" key="19">
    <source>
        <dbReference type="EMBL" id="ETX06476.1"/>
    </source>
</evidence>
<keyword evidence="8" id="KW-1278">Translocase</keyword>
<dbReference type="InterPro" id="IPR014222">
    <property type="entry name" value="Cyt_c_oxidase_su2"/>
</dbReference>
<comment type="function">
    <text evidence="13">Subunits I and II form the functional core of the enzyme complex. Electrons originating in cytochrome c are transferred via heme a and Cu(A) to the binuclear center formed by heme a3 and Cu(B).</text>
</comment>
<evidence type="ECO:0000259" key="17">
    <source>
        <dbReference type="PROSITE" id="PS50857"/>
    </source>
</evidence>
<gene>
    <name evidence="19" type="ORF">ETSY2_16890</name>
</gene>
<evidence type="ECO:0000256" key="12">
    <source>
        <dbReference type="ARBA" id="ARBA00023136"/>
    </source>
</evidence>
<dbReference type="Pfam" id="PF00116">
    <property type="entry name" value="COX2"/>
    <property type="match status" value="1"/>
</dbReference>
<evidence type="ECO:0000256" key="3">
    <source>
        <dbReference type="ARBA" id="ARBA00012949"/>
    </source>
</evidence>
<dbReference type="AlphaFoldDB" id="W4M975"/>
<evidence type="ECO:0000259" key="18">
    <source>
        <dbReference type="PROSITE" id="PS50999"/>
    </source>
</evidence>
<keyword evidence="4" id="KW-0813">Transport</keyword>
<dbReference type="GO" id="GO:0042773">
    <property type="term" value="P:ATP synthesis coupled electron transport"/>
    <property type="evidence" value="ECO:0007669"/>
    <property type="project" value="TreeGrafter"/>
</dbReference>
<evidence type="ECO:0000256" key="16">
    <source>
        <dbReference type="SAM" id="Phobius"/>
    </source>
</evidence>
<dbReference type="InterPro" id="IPR011759">
    <property type="entry name" value="Cyt_c_oxidase_su2_TM_dom"/>
</dbReference>
<evidence type="ECO:0000256" key="1">
    <source>
        <dbReference type="ARBA" id="ARBA00004141"/>
    </source>
</evidence>
<dbReference type="InterPro" id="IPR001505">
    <property type="entry name" value="Copper_CuA"/>
</dbReference>
<dbReference type="SUPFAM" id="SSF49503">
    <property type="entry name" value="Cupredoxins"/>
    <property type="match status" value="1"/>
</dbReference>
<feature type="transmembrane region" description="Helical" evidence="16">
    <location>
        <begin position="24"/>
        <end position="46"/>
    </location>
</feature>
<accession>W4M975</accession>
<dbReference type="EMBL" id="AZHX01000685">
    <property type="protein sequence ID" value="ETX06476.1"/>
    <property type="molecule type" value="Genomic_DNA"/>
</dbReference>
<evidence type="ECO:0000256" key="4">
    <source>
        <dbReference type="ARBA" id="ARBA00022448"/>
    </source>
</evidence>
<dbReference type="GO" id="GO:0004129">
    <property type="term" value="F:cytochrome-c oxidase activity"/>
    <property type="evidence" value="ECO:0007669"/>
    <property type="project" value="UniProtKB-EC"/>
</dbReference>
<evidence type="ECO:0000313" key="20">
    <source>
        <dbReference type="Proteomes" id="UP000019140"/>
    </source>
</evidence>
<dbReference type="Gene3D" id="1.10.287.90">
    <property type="match status" value="1"/>
</dbReference>
<dbReference type="GO" id="GO:0016020">
    <property type="term" value="C:membrane"/>
    <property type="evidence" value="ECO:0007669"/>
    <property type="project" value="UniProtKB-SubCell"/>
</dbReference>
<evidence type="ECO:0000256" key="10">
    <source>
        <dbReference type="ARBA" id="ARBA00022989"/>
    </source>
</evidence>
<keyword evidence="9" id="KW-0249">Electron transport</keyword>
<keyword evidence="12 16" id="KW-0472">Membrane</keyword>
<dbReference type="Proteomes" id="UP000019140">
    <property type="component" value="Unassembled WGS sequence"/>
</dbReference>
<organism evidence="19 20">
    <name type="scientific">Candidatus Entotheonella gemina</name>
    <dbReference type="NCBI Taxonomy" id="1429439"/>
    <lineage>
        <taxon>Bacteria</taxon>
        <taxon>Pseudomonadati</taxon>
        <taxon>Nitrospinota/Tectimicrobiota group</taxon>
        <taxon>Candidatus Tectimicrobiota</taxon>
        <taxon>Candidatus Entotheonellia</taxon>
        <taxon>Candidatus Entotheonellales</taxon>
        <taxon>Candidatus Entotheonellaceae</taxon>
        <taxon>Candidatus Entotheonella</taxon>
    </lineage>
</organism>
<dbReference type="PANTHER" id="PTHR22888">
    <property type="entry name" value="CYTOCHROME C OXIDASE, SUBUNIT II"/>
    <property type="match status" value="1"/>
</dbReference>
<dbReference type="PROSITE" id="PS50857">
    <property type="entry name" value="COX2_CUA"/>
    <property type="match status" value="1"/>
</dbReference>
<dbReference type="EC" id="7.1.1.9" evidence="3"/>
<evidence type="ECO:0000256" key="15">
    <source>
        <dbReference type="ARBA" id="ARBA00031399"/>
    </source>
</evidence>
<protein>
    <recommendedName>
        <fullName evidence="3">cytochrome-c oxidase</fullName>
        <ecNumber evidence="3">7.1.1.9</ecNumber>
    </recommendedName>
    <alternativeName>
        <fullName evidence="15">Cytochrome aa3 subunit 2</fullName>
    </alternativeName>
    <alternativeName>
        <fullName evidence="14">Cytochrome c oxidase polypeptide II</fullName>
    </alternativeName>
</protein>